<reference evidence="7 9" key="1">
    <citation type="submission" date="2018-10" db="EMBL/GenBank/DDBJ databases">
        <title>Co-occurring genomic capacity for anaerobic methane metabolism and dissimilatory sulfite reduction discovered in the Korarchaeota.</title>
        <authorList>
            <person name="Mckay L.J."/>
            <person name="Dlakic M."/>
            <person name="Fields M.W."/>
            <person name="Delmont T.O."/>
            <person name="Eren A.M."/>
            <person name="Jay Z.J."/>
            <person name="Klingelsmith K.B."/>
            <person name="Rusch D.B."/>
            <person name="Inskeep W.P."/>
        </authorList>
    </citation>
    <scope>NUCLEOTIDE SEQUENCE [LARGE SCALE GENOMIC DNA]</scope>
    <source>
        <strain evidence="7 9">MDKW</strain>
    </source>
</reference>
<dbReference type="Gene3D" id="1.20.1250.20">
    <property type="entry name" value="MFS general substrate transporter like domains"/>
    <property type="match status" value="1"/>
</dbReference>
<dbReference type="InterPro" id="IPR036259">
    <property type="entry name" value="MFS_trans_sf"/>
</dbReference>
<keyword evidence="3 5" id="KW-1133">Transmembrane helix</keyword>
<organism evidence="7 9">
    <name type="scientific">Candidatus Methanodesulfokora washburnensis</name>
    <dbReference type="NCBI Taxonomy" id="2478471"/>
    <lineage>
        <taxon>Archaea</taxon>
        <taxon>Thermoproteota</taxon>
        <taxon>Candidatus Korarchaeia</taxon>
        <taxon>Candidatus Korarchaeia incertae sedis</taxon>
        <taxon>Candidatus Methanodesulfokora</taxon>
    </lineage>
</organism>
<feature type="transmembrane region" description="Helical" evidence="5">
    <location>
        <begin position="41"/>
        <end position="59"/>
    </location>
</feature>
<feature type="transmembrane region" description="Helical" evidence="5">
    <location>
        <begin position="211"/>
        <end position="235"/>
    </location>
</feature>
<evidence type="ECO:0000256" key="3">
    <source>
        <dbReference type="ARBA" id="ARBA00022989"/>
    </source>
</evidence>
<dbReference type="PROSITE" id="PS50850">
    <property type="entry name" value="MFS"/>
    <property type="match status" value="1"/>
</dbReference>
<protein>
    <submittedName>
        <fullName evidence="7">MFS transporter</fullName>
    </submittedName>
</protein>
<dbReference type="Pfam" id="PF07690">
    <property type="entry name" value="MFS_1"/>
    <property type="match status" value="1"/>
</dbReference>
<dbReference type="PANTHER" id="PTHR23530:SF1">
    <property type="entry name" value="PERMEASE, MAJOR FACILITATOR SUPERFAMILY-RELATED"/>
    <property type="match status" value="1"/>
</dbReference>
<dbReference type="OrthoDB" id="85689at2157"/>
<dbReference type="EMBL" id="RCOS01000130">
    <property type="protein sequence ID" value="RSN73024.1"/>
    <property type="molecule type" value="Genomic_DNA"/>
</dbReference>
<comment type="subcellular location">
    <subcellularLocation>
        <location evidence="1">Membrane</location>
        <topology evidence="1">Multi-pass membrane protein</topology>
    </subcellularLocation>
</comment>
<feature type="transmembrane region" description="Helical" evidence="5">
    <location>
        <begin position="166"/>
        <end position="184"/>
    </location>
</feature>
<evidence type="ECO:0000256" key="1">
    <source>
        <dbReference type="ARBA" id="ARBA00004141"/>
    </source>
</evidence>
<feature type="transmembrane region" description="Helical" evidence="5">
    <location>
        <begin position="7"/>
        <end position="29"/>
    </location>
</feature>
<evidence type="ECO:0000313" key="7">
    <source>
        <dbReference type="EMBL" id="RSN73024.1"/>
    </source>
</evidence>
<feature type="transmembrane region" description="Helical" evidence="5">
    <location>
        <begin position="96"/>
        <end position="118"/>
    </location>
</feature>
<evidence type="ECO:0000256" key="2">
    <source>
        <dbReference type="ARBA" id="ARBA00022692"/>
    </source>
</evidence>
<accession>A0A3R9PGP4</accession>
<dbReference type="InterPro" id="IPR011701">
    <property type="entry name" value="MFS"/>
</dbReference>
<sequence>MRMSAANIYIAFSGLIGLVYNITGAYFIIMLYEFGITLEKIGIILSVYTLTVLLIDYPTGVVADIIGRKTTYCLGLALEGSSLVIFSLNLGYHVMILASVISGFGVAMMSGSFSAWVVEEIKKERGDWGEVISRVFSLSSGIGTAAGLASGFLASLIAIFGTRYPVLVSGALLVIISLFLLVIGGDNRGRLEKKPLRIVVEGLKHLRRREFLLCVISSSMMSGAFWAFAITWQPLFHDVHGLGKEGYGMLFSIMLLGVSLGNFSVPVLSKLFSRWKILISALLMRIPLFIALGLTRELYSAVFIVVLIEFTLGVVGPLMATVFNLLIPSELRASLLSLSSSADSLTNTLVGPLAGLIVSTLGYSALYNLAALMWLASALLLLPVLTVVSRTRTE</sequence>
<dbReference type="PANTHER" id="PTHR23530">
    <property type="entry name" value="TRANSPORT PROTEIN-RELATED"/>
    <property type="match status" value="1"/>
</dbReference>
<proteinExistence type="predicted"/>
<dbReference type="EMBL" id="RXII01000060">
    <property type="protein sequence ID" value="RZN61996.1"/>
    <property type="molecule type" value="Genomic_DNA"/>
</dbReference>
<dbReference type="RefSeq" id="WP_125672131.1">
    <property type="nucleotide sequence ID" value="NZ_RCOS01000130.1"/>
</dbReference>
<dbReference type="InterPro" id="IPR053160">
    <property type="entry name" value="MFS_DHA3_Transporter"/>
</dbReference>
<feature type="domain" description="Major facilitator superfamily (MFS) profile" evidence="6">
    <location>
        <begin position="1"/>
        <end position="394"/>
    </location>
</feature>
<dbReference type="SUPFAM" id="SSF103473">
    <property type="entry name" value="MFS general substrate transporter"/>
    <property type="match status" value="1"/>
</dbReference>
<dbReference type="AlphaFoldDB" id="A0A3R9PGP4"/>
<dbReference type="GO" id="GO:0016020">
    <property type="term" value="C:membrane"/>
    <property type="evidence" value="ECO:0007669"/>
    <property type="project" value="UniProtKB-SubCell"/>
</dbReference>
<evidence type="ECO:0000256" key="4">
    <source>
        <dbReference type="ARBA" id="ARBA00023136"/>
    </source>
</evidence>
<reference evidence="8 10" key="2">
    <citation type="journal article" date="2019" name="Nat. Microbiol.">
        <title>Wide diversity of methane and short-chain alkane metabolisms in uncultured archaea.</title>
        <authorList>
            <person name="Borrel G."/>
            <person name="Adam P.S."/>
            <person name="McKay L.J."/>
            <person name="Chen L.X."/>
            <person name="Sierra-Garcia I.N."/>
            <person name="Sieber C.M."/>
            <person name="Letourneur Q."/>
            <person name="Ghozlane A."/>
            <person name="Andersen G.L."/>
            <person name="Li W.J."/>
            <person name="Hallam S.J."/>
            <person name="Muyzer G."/>
            <person name="de Oliveira V.M."/>
            <person name="Inskeep W.P."/>
            <person name="Banfield J.F."/>
            <person name="Gribaldo S."/>
        </authorList>
    </citation>
    <scope>NUCLEOTIDE SEQUENCE [LARGE SCALE GENOMIC DNA]</scope>
    <source>
        <strain evidence="8">NM4</strain>
    </source>
</reference>
<evidence type="ECO:0000313" key="9">
    <source>
        <dbReference type="Proteomes" id="UP000277582"/>
    </source>
</evidence>
<feature type="transmembrane region" description="Helical" evidence="5">
    <location>
        <begin position="247"/>
        <end position="265"/>
    </location>
</feature>
<keyword evidence="2 5" id="KW-0812">Transmembrane</keyword>
<feature type="transmembrane region" description="Helical" evidence="5">
    <location>
        <begin position="71"/>
        <end position="90"/>
    </location>
</feature>
<evidence type="ECO:0000256" key="5">
    <source>
        <dbReference type="SAM" id="Phobius"/>
    </source>
</evidence>
<gene>
    <name evidence="7" type="ORF">D6D85_11640</name>
    <name evidence="8" type="ORF">EF810_03880</name>
</gene>
<dbReference type="GO" id="GO:0022857">
    <property type="term" value="F:transmembrane transporter activity"/>
    <property type="evidence" value="ECO:0007669"/>
    <property type="project" value="InterPro"/>
</dbReference>
<dbReference type="Proteomes" id="UP000277582">
    <property type="component" value="Unassembled WGS sequence"/>
</dbReference>
<feature type="transmembrane region" description="Helical" evidence="5">
    <location>
        <begin position="277"/>
        <end position="295"/>
    </location>
</feature>
<dbReference type="InterPro" id="IPR005829">
    <property type="entry name" value="Sugar_transporter_CS"/>
</dbReference>
<feature type="transmembrane region" description="Helical" evidence="5">
    <location>
        <begin position="138"/>
        <end position="160"/>
    </location>
</feature>
<evidence type="ECO:0000313" key="8">
    <source>
        <dbReference type="EMBL" id="RZN61996.1"/>
    </source>
</evidence>
<comment type="caution">
    <text evidence="7">The sequence shown here is derived from an EMBL/GenBank/DDBJ whole genome shotgun (WGS) entry which is preliminary data.</text>
</comment>
<name>A0A3R9PGP4_9CREN</name>
<dbReference type="PROSITE" id="PS00216">
    <property type="entry name" value="SUGAR_TRANSPORT_1"/>
    <property type="match status" value="1"/>
</dbReference>
<feature type="transmembrane region" description="Helical" evidence="5">
    <location>
        <begin position="371"/>
        <end position="388"/>
    </location>
</feature>
<dbReference type="InterPro" id="IPR020846">
    <property type="entry name" value="MFS_dom"/>
</dbReference>
<evidence type="ECO:0000313" key="10">
    <source>
        <dbReference type="Proteomes" id="UP000316217"/>
    </source>
</evidence>
<keyword evidence="4 5" id="KW-0472">Membrane</keyword>
<dbReference type="Proteomes" id="UP000316217">
    <property type="component" value="Unassembled WGS sequence"/>
</dbReference>
<keyword evidence="9" id="KW-1185">Reference proteome</keyword>
<evidence type="ECO:0000259" key="6">
    <source>
        <dbReference type="PROSITE" id="PS50850"/>
    </source>
</evidence>
<feature type="transmembrane region" description="Helical" evidence="5">
    <location>
        <begin position="301"/>
        <end position="327"/>
    </location>
</feature>